<dbReference type="EMBL" id="CAJFCJ010000006">
    <property type="protein sequence ID" value="CAD5116095.1"/>
    <property type="molecule type" value="Genomic_DNA"/>
</dbReference>
<accession>A0A7I8VK57</accession>
<evidence type="ECO:0000313" key="2">
    <source>
        <dbReference type="EMBL" id="CAD5116095.1"/>
    </source>
</evidence>
<evidence type="ECO:0000256" key="1">
    <source>
        <dbReference type="SAM" id="Coils"/>
    </source>
</evidence>
<name>A0A7I8VK57_9ANNE</name>
<comment type="caution">
    <text evidence="2">The sequence shown here is derived from an EMBL/GenBank/DDBJ whole genome shotgun (WGS) entry which is preliminary data.</text>
</comment>
<organism evidence="2 3">
    <name type="scientific">Dimorphilus gyrociliatus</name>
    <dbReference type="NCBI Taxonomy" id="2664684"/>
    <lineage>
        <taxon>Eukaryota</taxon>
        <taxon>Metazoa</taxon>
        <taxon>Spiralia</taxon>
        <taxon>Lophotrochozoa</taxon>
        <taxon>Annelida</taxon>
        <taxon>Polychaeta</taxon>
        <taxon>Polychaeta incertae sedis</taxon>
        <taxon>Dinophilidae</taxon>
        <taxon>Dimorphilus</taxon>
    </lineage>
</organism>
<dbReference type="Proteomes" id="UP000549394">
    <property type="component" value="Unassembled WGS sequence"/>
</dbReference>
<dbReference type="SUPFAM" id="SSF58026">
    <property type="entry name" value="Delta-sleep-inducing peptide immunoreactive peptide"/>
    <property type="match status" value="1"/>
</dbReference>
<sequence>MVDFSPVSVDRVLQWVENNPVNYTTATAVNNGVFLDIDLLLQLLASNSTTAIQNKVEQAMDMVKLHLMFTVKEEVQILQGQLQQLSDKHKKLQLENQRLRQVIDPQILANVLP</sequence>
<dbReference type="GO" id="GO:0006357">
    <property type="term" value="P:regulation of transcription by RNA polymerase II"/>
    <property type="evidence" value="ECO:0007669"/>
    <property type="project" value="InterPro"/>
</dbReference>
<dbReference type="PANTHER" id="PTHR12348">
    <property type="entry name" value="TSC22"/>
    <property type="match status" value="1"/>
</dbReference>
<protein>
    <submittedName>
        <fullName evidence="2">DgyrCDS5022</fullName>
    </submittedName>
</protein>
<dbReference type="OrthoDB" id="6287680at2759"/>
<gene>
    <name evidence="2" type="ORF">DGYR_LOCUS4750</name>
</gene>
<dbReference type="Pfam" id="PF01166">
    <property type="entry name" value="TSC22"/>
    <property type="match status" value="1"/>
</dbReference>
<reference evidence="2 3" key="1">
    <citation type="submission" date="2020-08" db="EMBL/GenBank/DDBJ databases">
        <authorList>
            <person name="Hejnol A."/>
        </authorList>
    </citation>
    <scope>NUCLEOTIDE SEQUENCE [LARGE SCALE GENOMIC DNA]</scope>
</reference>
<proteinExistence type="predicted"/>
<dbReference type="PANTHER" id="PTHR12348:SF26">
    <property type="entry name" value="PROTEIN TSCT-1"/>
    <property type="match status" value="1"/>
</dbReference>
<keyword evidence="3" id="KW-1185">Reference proteome</keyword>
<evidence type="ECO:0000313" key="3">
    <source>
        <dbReference type="Proteomes" id="UP000549394"/>
    </source>
</evidence>
<dbReference type="AlphaFoldDB" id="A0A7I8VK57"/>
<keyword evidence="1" id="KW-0175">Coiled coil</keyword>
<feature type="coiled-coil region" evidence="1">
    <location>
        <begin position="68"/>
        <end position="102"/>
    </location>
</feature>
<dbReference type="Gene3D" id="1.20.5.490">
    <property type="entry name" value="Single helix bin"/>
    <property type="match status" value="1"/>
</dbReference>
<dbReference type="InterPro" id="IPR000580">
    <property type="entry name" value="TSC22/Bun"/>
</dbReference>